<evidence type="ECO:0000259" key="7">
    <source>
        <dbReference type="Pfam" id="PF01929"/>
    </source>
</evidence>
<dbReference type="OMA" id="KLCFVVD"/>
<dbReference type="Proteomes" id="UP000694388">
    <property type="component" value="Unplaced"/>
</dbReference>
<dbReference type="AlphaFoldDB" id="A0A8C4QCD4"/>
<dbReference type="PANTHER" id="PTHR11127">
    <property type="entry name" value="60S RIBOSOMAL PROTEIN L14"/>
    <property type="match status" value="1"/>
</dbReference>
<comment type="similarity">
    <text evidence="1">Belongs to the eukaryotic ribosomal protein eL14 family.</text>
</comment>
<evidence type="ECO:0000313" key="8">
    <source>
        <dbReference type="Ensembl" id="ENSEBUP00000013335.1"/>
    </source>
</evidence>
<dbReference type="InterPro" id="IPR039660">
    <property type="entry name" value="Ribosomal_eL14"/>
</dbReference>
<accession>A0A8C4QCD4</accession>
<dbReference type="GO" id="GO:0003723">
    <property type="term" value="F:RNA binding"/>
    <property type="evidence" value="ECO:0007669"/>
    <property type="project" value="InterPro"/>
</dbReference>
<dbReference type="PANTHER" id="PTHR11127:SF2">
    <property type="entry name" value="LARGE RIBOSOMAL SUBUNIT PROTEIN EL14"/>
    <property type="match status" value="1"/>
</dbReference>
<dbReference type="Gene3D" id="6.10.250.2270">
    <property type="match status" value="1"/>
</dbReference>
<dbReference type="GO" id="GO:0003735">
    <property type="term" value="F:structural constituent of ribosome"/>
    <property type="evidence" value="ECO:0007669"/>
    <property type="project" value="InterPro"/>
</dbReference>
<dbReference type="GeneTree" id="ENSGT00390000007888"/>
<dbReference type="InterPro" id="IPR002784">
    <property type="entry name" value="Ribosomal_eL14_dom"/>
</dbReference>
<feature type="region of interest" description="Disordered" evidence="6">
    <location>
        <begin position="144"/>
        <end position="181"/>
    </location>
</feature>
<dbReference type="Gene3D" id="2.30.30.30">
    <property type="match status" value="1"/>
</dbReference>
<protein>
    <recommendedName>
        <fullName evidence="4">Large ribosomal subunit protein eL14</fullName>
    </recommendedName>
    <alternativeName>
        <fullName evidence="5">60S ribosomal protein L14</fullName>
    </alternativeName>
</protein>
<dbReference type="SUPFAM" id="SSF50104">
    <property type="entry name" value="Translation proteins SH3-like domain"/>
    <property type="match status" value="1"/>
</dbReference>
<feature type="compositionally biased region" description="Basic residues" evidence="6">
    <location>
        <begin position="171"/>
        <end position="181"/>
    </location>
</feature>
<reference evidence="8" key="1">
    <citation type="submission" date="2025-08" db="UniProtKB">
        <authorList>
            <consortium name="Ensembl"/>
        </authorList>
    </citation>
    <scope>IDENTIFICATION</scope>
</reference>
<dbReference type="FunFam" id="2.30.30.30:FF:000022">
    <property type="entry name" value="60S ribosomal protein L14"/>
    <property type="match status" value="1"/>
</dbReference>
<sequence>MSSPVVGFHLQVFKRFVELGRIAHVGYGPHADKLVVIVNVVDQNRALVDGPCSGVKRQSMPFKILHLTDFVIKIPYGCQQKAVREAWEKADITKRWQASRWYRKIEARKRKANMNDFDRYKLMKVKRMRNRIIKAELRRLQKAETKAKLSKKEKDSTKKLEKSKSSAGVKKAAKKVVKVKS</sequence>
<evidence type="ECO:0000256" key="1">
    <source>
        <dbReference type="ARBA" id="ARBA00006592"/>
    </source>
</evidence>
<dbReference type="Pfam" id="PF01929">
    <property type="entry name" value="Ribosomal_L14e"/>
    <property type="match status" value="1"/>
</dbReference>
<evidence type="ECO:0000313" key="9">
    <source>
        <dbReference type="Proteomes" id="UP000694388"/>
    </source>
</evidence>
<evidence type="ECO:0000256" key="3">
    <source>
        <dbReference type="ARBA" id="ARBA00023274"/>
    </source>
</evidence>
<dbReference type="CDD" id="cd23702">
    <property type="entry name" value="eL14"/>
    <property type="match status" value="1"/>
</dbReference>
<proteinExistence type="inferred from homology"/>
<dbReference type="GO" id="GO:0022625">
    <property type="term" value="C:cytosolic large ribosomal subunit"/>
    <property type="evidence" value="ECO:0007669"/>
    <property type="project" value="TreeGrafter"/>
</dbReference>
<dbReference type="InterPro" id="IPR008991">
    <property type="entry name" value="Translation_prot_SH3-like_sf"/>
</dbReference>
<feature type="domain" description="Large ribosomal subunit protein eL14" evidence="7">
    <location>
        <begin position="56"/>
        <end position="130"/>
    </location>
</feature>
<keyword evidence="3" id="KW-0687">Ribonucleoprotein</keyword>
<evidence type="ECO:0000256" key="4">
    <source>
        <dbReference type="ARBA" id="ARBA00035215"/>
    </source>
</evidence>
<dbReference type="GO" id="GO:0006412">
    <property type="term" value="P:translation"/>
    <property type="evidence" value="ECO:0007669"/>
    <property type="project" value="InterPro"/>
</dbReference>
<dbReference type="GO" id="GO:0042273">
    <property type="term" value="P:ribosomal large subunit biogenesis"/>
    <property type="evidence" value="ECO:0007669"/>
    <property type="project" value="TreeGrafter"/>
</dbReference>
<name>A0A8C4QCD4_EPTBU</name>
<organism evidence="8 9">
    <name type="scientific">Eptatretus burgeri</name>
    <name type="common">Inshore hagfish</name>
    <dbReference type="NCBI Taxonomy" id="7764"/>
    <lineage>
        <taxon>Eukaryota</taxon>
        <taxon>Metazoa</taxon>
        <taxon>Chordata</taxon>
        <taxon>Craniata</taxon>
        <taxon>Vertebrata</taxon>
        <taxon>Cyclostomata</taxon>
        <taxon>Myxini</taxon>
        <taxon>Myxiniformes</taxon>
        <taxon>Myxinidae</taxon>
        <taxon>Eptatretinae</taxon>
        <taxon>Eptatretus</taxon>
    </lineage>
</organism>
<keyword evidence="9" id="KW-1185">Reference proteome</keyword>
<evidence type="ECO:0000256" key="5">
    <source>
        <dbReference type="ARBA" id="ARBA00035318"/>
    </source>
</evidence>
<reference evidence="8" key="2">
    <citation type="submission" date="2025-09" db="UniProtKB">
        <authorList>
            <consortium name="Ensembl"/>
        </authorList>
    </citation>
    <scope>IDENTIFICATION</scope>
</reference>
<dbReference type="Ensembl" id="ENSEBUT00000013911.1">
    <property type="protein sequence ID" value="ENSEBUP00000013335.1"/>
    <property type="gene ID" value="ENSEBUG00000008418.1"/>
</dbReference>
<evidence type="ECO:0000256" key="6">
    <source>
        <dbReference type="SAM" id="MobiDB-lite"/>
    </source>
</evidence>
<keyword evidence="2" id="KW-0689">Ribosomal protein</keyword>
<evidence type="ECO:0000256" key="2">
    <source>
        <dbReference type="ARBA" id="ARBA00022980"/>
    </source>
</evidence>
<feature type="compositionally biased region" description="Basic and acidic residues" evidence="6">
    <location>
        <begin position="144"/>
        <end position="164"/>
    </location>
</feature>
<dbReference type="InterPro" id="IPR014722">
    <property type="entry name" value="Rib_uL2_dom2"/>
</dbReference>